<dbReference type="Gene3D" id="3.10.450.40">
    <property type="match status" value="2"/>
</dbReference>
<organism evidence="15 16">
    <name type="scientific">Natribaculum luteum</name>
    <dbReference type="NCBI Taxonomy" id="1586232"/>
    <lineage>
        <taxon>Archaea</taxon>
        <taxon>Methanobacteriati</taxon>
        <taxon>Methanobacteriota</taxon>
        <taxon>Stenosarchaea group</taxon>
        <taxon>Halobacteria</taxon>
        <taxon>Halobacteriales</taxon>
        <taxon>Natrialbaceae</taxon>
        <taxon>Natribaculum</taxon>
    </lineage>
</organism>
<dbReference type="Pfam" id="PF02728">
    <property type="entry name" value="Cu_amine_oxidN3"/>
    <property type="match status" value="1"/>
</dbReference>
<dbReference type="SUPFAM" id="SSF49998">
    <property type="entry name" value="Amine oxidase catalytic domain"/>
    <property type="match status" value="1"/>
</dbReference>
<evidence type="ECO:0000256" key="4">
    <source>
        <dbReference type="ARBA" id="ARBA00007983"/>
    </source>
</evidence>
<comment type="subunit">
    <text evidence="5">Homodimer.</text>
</comment>
<evidence type="ECO:0000256" key="7">
    <source>
        <dbReference type="ARBA" id="ARBA00022772"/>
    </source>
</evidence>
<dbReference type="GeneID" id="71853795"/>
<evidence type="ECO:0000256" key="10">
    <source>
        <dbReference type="ARBA" id="ARBA00023211"/>
    </source>
</evidence>
<dbReference type="Gene3D" id="2.70.98.20">
    <property type="entry name" value="Copper amine oxidase, catalytic domain"/>
    <property type="match status" value="1"/>
</dbReference>
<dbReference type="GO" id="GO:0046872">
    <property type="term" value="F:metal ion binding"/>
    <property type="evidence" value="ECO:0007669"/>
    <property type="project" value="UniProtKB-KW"/>
</dbReference>
<comment type="cofactor">
    <cofactor evidence="11">
        <name>Cu cation</name>
        <dbReference type="ChEBI" id="CHEBI:23378"/>
    </cofactor>
    <text evidence="11">Contains 1 topaquinone per subunit.</text>
</comment>
<evidence type="ECO:0000259" key="12">
    <source>
        <dbReference type="Pfam" id="PF01179"/>
    </source>
</evidence>
<evidence type="ECO:0000256" key="6">
    <source>
        <dbReference type="ARBA" id="ARBA00022723"/>
    </source>
</evidence>
<feature type="domain" description="Copper amine oxidase catalytic" evidence="12">
    <location>
        <begin position="232"/>
        <end position="653"/>
    </location>
</feature>
<dbReference type="SUPFAM" id="SSF54416">
    <property type="entry name" value="Amine oxidase N-terminal region"/>
    <property type="match status" value="2"/>
</dbReference>
<dbReference type="Proteomes" id="UP001595821">
    <property type="component" value="Unassembled WGS sequence"/>
</dbReference>
<proteinExistence type="inferred from homology"/>
<dbReference type="InterPro" id="IPR015798">
    <property type="entry name" value="Cu_amine_oxidase_C"/>
</dbReference>
<evidence type="ECO:0000256" key="5">
    <source>
        <dbReference type="ARBA" id="ARBA00011738"/>
    </source>
</evidence>
<evidence type="ECO:0000313" key="15">
    <source>
        <dbReference type="EMBL" id="MFC4247155.1"/>
    </source>
</evidence>
<keyword evidence="8 11" id="KW-0560">Oxidoreductase</keyword>
<evidence type="ECO:0000256" key="2">
    <source>
        <dbReference type="ARBA" id="ARBA00001936"/>
    </source>
</evidence>
<sequence>MSADTAYPNDHPLDPLTPAEIERARATVDGAATLSDDARFVEITLAEPPKEALRAFEDGGDSPDRRARVVVRDKEDHASYEGVVSLDDEELLEWDEIDRGQPRMIGEEFVEVEEVVTDHPEFREAVRRRGADPDLAIVTAWSAGYDFVPEDVGRDRRLAHGIAWVHGDPDDEGAEAYNRPLSGIHAWVDLDDREVVKVVDTGPKSTDVVADRETRYYREEKRELRDDLRPYNVVQPEGPSWEVDGHTVEWQNWHVRVGFNHREGLVLYDVTYDDDGTERSILRRASWPEVVTAYNDPDPDHDWKAPFDVGEYGIGRLANSLTEGCDCLGYMHYWDAVLNDGDGEPQVIPNAICLHEEDYGTLWKHHDWRVDDDEVRRNRRLVISFISTIGNYDFAFYWYFYQDGSIEGQVRLTGCNATGLLEPDDGETGYAETIGSSHKSMLHQHVFNCRLDFELDGPTNTVREVNLREVPYGPDGYDPTPHGDADRMHLNPHGNAAYVERTRFERESEAQRLTDPHAGRYWEIVNEDVHNDATGEPVGYRLRQKAGSNTTFPMQPGSSNAERAGFATKHLWVTQYDDDEIYPAGDYPNQNPGGEGLPAWTDADRSIADEDVVVWYNLCQTHVSVPEDWPVLPVKMLSFKLEPAGFFEENPAIDVPPEHAIKDVEKWKTENQESIDVDD</sequence>
<dbReference type="PANTHER" id="PTHR10638">
    <property type="entry name" value="COPPER AMINE OXIDASE"/>
    <property type="match status" value="1"/>
</dbReference>
<protein>
    <recommendedName>
        <fullName evidence="11">Amine oxidase</fullName>
        <ecNumber evidence="11">1.4.3.-</ecNumber>
    </recommendedName>
</protein>
<dbReference type="GO" id="GO:0009308">
    <property type="term" value="P:amine metabolic process"/>
    <property type="evidence" value="ECO:0007669"/>
    <property type="project" value="UniProtKB-UniRule"/>
</dbReference>
<accession>A0ABD5NZH7</accession>
<comment type="cofactor">
    <cofactor evidence="1">
        <name>Cu cation</name>
        <dbReference type="ChEBI" id="CHEBI:23378"/>
    </cofactor>
</comment>
<keyword evidence="9 11" id="KW-0186">Copper</keyword>
<comment type="cofactor">
    <cofactor evidence="3">
        <name>Zn(2+)</name>
        <dbReference type="ChEBI" id="CHEBI:29105"/>
    </cofactor>
</comment>
<name>A0ABD5NZH7_9EURY</name>
<dbReference type="EMBL" id="JBHSDJ010000029">
    <property type="protein sequence ID" value="MFC4247155.1"/>
    <property type="molecule type" value="Genomic_DNA"/>
</dbReference>
<dbReference type="GO" id="GO:0016491">
    <property type="term" value="F:oxidoreductase activity"/>
    <property type="evidence" value="ECO:0007669"/>
    <property type="project" value="UniProtKB-KW"/>
</dbReference>
<dbReference type="InterPro" id="IPR015802">
    <property type="entry name" value="Cu_amine_oxidase_N3"/>
</dbReference>
<comment type="caution">
    <text evidence="15">The sequence shown here is derived from an EMBL/GenBank/DDBJ whole genome shotgun (WGS) entry which is preliminary data.</text>
</comment>
<gene>
    <name evidence="15" type="ORF">ACFOZ7_09105</name>
</gene>
<dbReference type="InterPro" id="IPR000269">
    <property type="entry name" value="Cu_amine_oxidase"/>
</dbReference>
<feature type="domain" description="Copper amine oxidase N2-terminal" evidence="13">
    <location>
        <begin position="11"/>
        <end position="95"/>
    </location>
</feature>
<dbReference type="InterPro" id="IPR036460">
    <property type="entry name" value="Cu_amine_oxidase_C_sf"/>
</dbReference>
<comment type="PTM">
    <text evidence="11">Topaquinone (TPQ) is generated by copper-dependent autoxidation of a specific tyrosyl residue.</text>
</comment>
<reference evidence="15 16" key="1">
    <citation type="journal article" date="2014" name="Int. J. Syst. Evol. Microbiol.">
        <title>Complete genome sequence of Corynebacterium casei LMG S-19264T (=DSM 44701T), isolated from a smear-ripened cheese.</title>
        <authorList>
            <consortium name="US DOE Joint Genome Institute (JGI-PGF)"/>
            <person name="Walter F."/>
            <person name="Albersmeier A."/>
            <person name="Kalinowski J."/>
            <person name="Ruckert C."/>
        </authorList>
    </citation>
    <scope>NUCLEOTIDE SEQUENCE [LARGE SCALE GENOMIC DNA]</scope>
    <source>
        <strain evidence="15 16">IBRC-M 10912</strain>
    </source>
</reference>
<comment type="cofactor">
    <cofactor evidence="2">
        <name>Mn(2+)</name>
        <dbReference type="ChEBI" id="CHEBI:29035"/>
    </cofactor>
</comment>
<feature type="domain" description="Copper amine oxidase N3-terminal" evidence="14">
    <location>
        <begin position="104"/>
        <end position="200"/>
    </location>
</feature>
<dbReference type="PANTHER" id="PTHR10638:SF86">
    <property type="entry name" value="COPPER AMINE OXIDASE 1-RELATED"/>
    <property type="match status" value="1"/>
</dbReference>
<evidence type="ECO:0000256" key="8">
    <source>
        <dbReference type="ARBA" id="ARBA00023002"/>
    </source>
</evidence>
<dbReference type="NCBIfam" id="NF008559">
    <property type="entry name" value="PRK11504.1"/>
    <property type="match status" value="1"/>
</dbReference>
<dbReference type="EC" id="1.4.3.-" evidence="11"/>
<evidence type="ECO:0000256" key="3">
    <source>
        <dbReference type="ARBA" id="ARBA00001947"/>
    </source>
</evidence>
<comment type="similarity">
    <text evidence="4 11">Belongs to the copper/topaquinone oxidase family.</text>
</comment>
<keyword evidence="7 11" id="KW-0801">TPQ</keyword>
<evidence type="ECO:0000256" key="1">
    <source>
        <dbReference type="ARBA" id="ARBA00001935"/>
    </source>
</evidence>
<dbReference type="Pfam" id="PF01179">
    <property type="entry name" value="Cu_amine_oxid"/>
    <property type="match status" value="1"/>
</dbReference>
<dbReference type="Pfam" id="PF02727">
    <property type="entry name" value="Cu_amine_oxidN2"/>
    <property type="match status" value="1"/>
</dbReference>
<dbReference type="InterPro" id="IPR015800">
    <property type="entry name" value="Cu_amine_oxidase_N2"/>
</dbReference>
<keyword evidence="10" id="KW-0464">Manganese</keyword>
<dbReference type="AlphaFoldDB" id="A0ABD5NZH7"/>
<evidence type="ECO:0000256" key="9">
    <source>
        <dbReference type="ARBA" id="ARBA00023008"/>
    </source>
</evidence>
<evidence type="ECO:0000313" key="16">
    <source>
        <dbReference type="Proteomes" id="UP001595821"/>
    </source>
</evidence>
<evidence type="ECO:0000259" key="13">
    <source>
        <dbReference type="Pfam" id="PF02727"/>
    </source>
</evidence>
<evidence type="ECO:0000259" key="14">
    <source>
        <dbReference type="Pfam" id="PF02728"/>
    </source>
</evidence>
<evidence type="ECO:0000256" key="11">
    <source>
        <dbReference type="RuleBase" id="RU000672"/>
    </source>
</evidence>
<keyword evidence="6 11" id="KW-0479">Metal-binding</keyword>
<dbReference type="InterPro" id="IPR016182">
    <property type="entry name" value="Cu_amine_oxidase_N-reg"/>
</dbReference>
<dbReference type="RefSeq" id="WP_246974408.1">
    <property type="nucleotide sequence ID" value="NZ_CP095397.1"/>
</dbReference>